<proteinExistence type="predicted"/>
<reference evidence="1 2" key="1">
    <citation type="journal article" date="2024" name="bioRxiv">
        <title>A reference genome for Trichogramma kaykai: A tiny desert-dwelling parasitoid wasp with competing sex-ratio distorters.</title>
        <authorList>
            <person name="Culotta J."/>
            <person name="Lindsey A.R."/>
        </authorList>
    </citation>
    <scope>NUCLEOTIDE SEQUENCE [LARGE SCALE GENOMIC DNA]</scope>
    <source>
        <strain evidence="1 2">KSX58</strain>
    </source>
</reference>
<gene>
    <name evidence="1" type="ORF">TKK_020353</name>
</gene>
<evidence type="ECO:0000313" key="1">
    <source>
        <dbReference type="EMBL" id="KAL3384009.1"/>
    </source>
</evidence>
<organism evidence="1 2">
    <name type="scientific">Trichogramma kaykai</name>
    <dbReference type="NCBI Taxonomy" id="54128"/>
    <lineage>
        <taxon>Eukaryota</taxon>
        <taxon>Metazoa</taxon>
        <taxon>Ecdysozoa</taxon>
        <taxon>Arthropoda</taxon>
        <taxon>Hexapoda</taxon>
        <taxon>Insecta</taxon>
        <taxon>Pterygota</taxon>
        <taxon>Neoptera</taxon>
        <taxon>Endopterygota</taxon>
        <taxon>Hymenoptera</taxon>
        <taxon>Apocrita</taxon>
        <taxon>Proctotrupomorpha</taxon>
        <taxon>Chalcidoidea</taxon>
        <taxon>Trichogrammatidae</taxon>
        <taxon>Trichogramma</taxon>
    </lineage>
</organism>
<protein>
    <submittedName>
        <fullName evidence="1">Uncharacterized protein</fullName>
    </submittedName>
</protein>
<name>A0ABD2VTU3_9HYME</name>
<comment type="caution">
    <text evidence="1">The sequence shown here is derived from an EMBL/GenBank/DDBJ whole genome shotgun (WGS) entry which is preliminary data.</text>
</comment>
<dbReference type="AlphaFoldDB" id="A0ABD2VTU3"/>
<keyword evidence="2" id="KW-1185">Reference proteome</keyword>
<accession>A0ABD2VTU3</accession>
<dbReference type="EMBL" id="JBJJXI010000181">
    <property type="protein sequence ID" value="KAL3384009.1"/>
    <property type="molecule type" value="Genomic_DNA"/>
</dbReference>
<dbReference type="Proteomes" id="UP001627154">
    <property type="component" value="Unassembled WGS sequence"/>
</dbReference>
<evidence type="ECO:0000313" key="2">
    <source>
        <dbReference type="Proteomes" id="UP001627154"/>
    </source>
</evidence>
<sequence>MWTNGIPLRWLREARQYEQELNEFEIEASDRQENAWNLVELFLYNEEWFTIYTGESIIKKLDEENIWNLKELFTMYNNISIAEEPKEELEYGDNFTLLRVVSFLQCVDFRIGQDIITTIDYRDTSKPYNLFRN</sequence>